<evidence type="ECO:0000313" key="4">
    <source>
        <dbReference type="Proteomes" id="UP000431684"/>
    </source>
</evidence>
<feature type="transmembrane region" description="Helical" evidence="2">
    <location>
        <begin position="47"/>
        <end position="68"/>
    </location>
</feature>
<protein>
    <submittedName>
        <fullName evidence="3">Uncharacterized protein</fullName>
    </submittedName>
</protein>
<comment type="caution">
    <text evidence="3">The sequence shown here is derived from an EMBL/GenBank/DDBJ whole genome shotgun (WGS) entry which is preliminary data.</text>
</comment>
<accession>A0A6I3X5Q9</accession>
<feature type="transmembrane region" description="Helical" evidence="2">
    <location>
        <begin position="240"/>
        <end position="258"/>
    </location>
</feature>
<feature type="compositionally biased region" description="Polar residues" evidence="1">
    <location>
        <begin position="1"/>
        <end position="10"/>
    </location>
</feature>
<gene>
    <name evidence="3" type="ORF">GJV26_03445</name>
</gene>
<dbReference type="RefSeq" id="WP_155707606.1">
    <property type="nucleotide sequence ID" value="NZ_BMWU01000071.1"/>
</dbReference>
<dbReference type="Proteomes" id="UP000431684">
    <property type="component" value="Unassembled WGS sequence"/>
</dbReference>
<keyword evidence="4" id="KW-1185">Reference proteome</keyword>
<keyword evidence="2" id="KW-0472">Membrane</keyword>
<evidence type="ECO:0000313" key="3">
    <source>
        <dbReference type="EMBL" id="MUI11547.1"/>
    </source>
</evidence>
<evidence type="ECO:0000256" key="1">
    <source>
        <dbReference type="SAM" id="MobiDB-lite"/>
    </source>
</evidence>
<dbReference type="AlphaFoldDB" id="A0A6I3X5Q9"/>
<reference evidence="3 4" key="1">
    <citation type="submission" date="2019-11" db="EMBL/GenBank/DDBJ databases">
        <title>Draft Genome Sequences of Six Type Strains of the Genus Massilia.</title>
        <authorList>
            <person name="Miess H."/>
            <person name="Frediansyah A."/>
            <person name="Goeker M."/>
            <person name="Gross H."/>
        </authorList>
    </citation>
    <scope>NUCLEOTIDE SEQUENCE [LARGE SCALE GENOMIC DNA]</scope>
    <source>
        <strain evidence="3 4">DSM 17513</strain>
    </source>
</reference>
<proteinExistence type="predicted"/>
<feature type="transmembrane region" description="Helical" evidence="2">
    <location>
        <begin position="151"/>
        <end position="171"/>
    </location>
</feature>
<feature type="transmembrane region" description="Helical" evidence="2">
    <location>
        <begin position="112"/>
        <end position="131"/>
    </location>
</feature>
<dbReference type="OrthoDB" id="118685at2"/>
<feature type="transmembrane region" description="Helical" evidence="2">
    <location>
        <begin position="211"/>
        <end position="234"/>
    </location>
</feature>
<feature type="region of interest" description="Disordered" evidence="1">
    <location>
        <begin position="1"/>
        <end position="24"/>
    </location>
</feature>
<evidence type="ECO:0000256" key="2">
    <source>
        <dbReference type="SAM" id="Phobius"/>
    </source>
</evidence>
<keyword evidence="2" id="KW-1133">Transmembrane helix</keyword>
<dbReference type="EMBL" id="WNWM01000002">
    <property type="protein sequence ID" value="MUI11547.1"/>
    <property type="molecule type" value="Genomic_DNA"/>
</dbReference>
<organism evidence="3 4">
    <name type="scientific">Pseudoduganella dura</name>
    <dbReference type="NCBI Taxonomy" id="321982"/>
    <lineage>
        <taxon>Bacteria</taxon>
        <taxon>Pseudomonadati</taxon>
        <taxon>Pseudomonadota</taxon>
        <taxon>Betaproteobacteria</taxon>
        <taxon>Burkholderiales</taxon>
        <taxon>Oxalobacteraceae</taxon>
        <taxon>Telluria group</taxon>
        <taxon>Pseudoduganella</taxon>
    </lineage>
</organism>
<sequence length="354" mass="38537">MNTMRNTMPDTVQEPLHETPPSLPLRKPMSQTLGWLIRREIWEHKGMLTWVPLAIAALMIVLVLALAVTGHNSTIEVDGVTTSMEGMKVQLGERQQQQLAAGLVAAAPVSALPLYLSLAFMVFFYSLGALYDERRDRSILFWKSLPVSDTATVLSKAAVALLGIPLLIIVVELATSLILMAIGMTALALKGVNMFPPVLSHPQFWLGPLKMFSLLPVYALWALPTVGWLLLVSAWARSKAFLWAVGVPAIAMILCAWAEKGLRQAVDTGWLIEKFISRLLIGVMPGTWLMAGGVRERARDMDIAANTQGPAAAFDLIYQSSWAAVATPEMIVGVAAGVAMIAGAIWLRSRREEG</sequence>
<feature type="transmembrane region" description="Helical" evidence="2">
    <location>
        <begin position="330"/>
        <end position="347"/>
    </location>
</feature>
<name>A0A6I3X5Q9_9BURK</name>
<keyword evidence="2" id="KW-0812">Transmembrane</keyword>